<dbReference type="PROSITE" id="PS50119">
    <property type="entry name" value="ZF_BBOX"/>
    <property type="match status" value="1"/>
</dbReference>
<keyword evidence="7" id="KW-0805">Transcription regulation</keyword>
<dbReference type="GO" id="GO:0004722">
    <property type="term" value="F:protein serine/threonine phosphatase activity"/>
    <property type="evidence" value="ECO:0007669"/>
    <property type="project" value="UniProtKB-EC"/>
</dbReference>
<dbReference type="GO" id="GO:0008270">
    <property type="term" value="F:zinc ion binding"/>
    <property type="evidence" value="ECO:0007669"/>
    <property type="project" value="UniProtKB-KW"/>
</dbReference>
<evidence type="ECO:0000256" key="6">
    <source>
        <dbReference type="ARBA" id="ARBA00022833"/>
    </source>
</evidence>
<keyword evidence="3" id="KW-0479">Metal-binding</keyword>
<feature type="region of interest" description="Disordered" evidence="10">
    <location>
        <begin position="250"/>
        <end position="286"/>
    </location>
</feature>
<dbReference type="PANTHER" id="PTHR31832">
    <property type="entry name" value="B-BOX ZINC FINGER PROTEIN 22"/>
    <property type="match status" value="1"/>
</dbReference>
<evidence type="ECO:0000256" key="3">
    <source>
        <dbReference type="ARBA" id="ARBA00022723"/>
    </source>
</evidence>
<sequence>MQVLCDVCGSAPAAVLRCTGEAALCSACDRRVHRADKRRRIPLVHPCGDDSTAAAPLCDVCKEWRGLVFCMEDRAILCPDCDDPIHSAYDLTAKHTRFLLVGAKLSATLVDQAPPSPDDDDDDDDVAKPDAAPAACAAKAYREEALPHSRNHDKPVVLKDLRWGYYLTDEPVVHFVWQPNQESSVLVMPRSFDDYYIENCGVILAPEVTQRRIDNSDQFVILATVRATDRNRHETCNAIPTKFRLQTSGLSGHRAKRQSDGAATVTSPAAKRARDPSAPAFPTNKEVPDMPPKTRIFCDILASRAAFFRWAGHRHLGHEHSPYSWNLFVDILGKNRLFEPMWDTVKSMHSQQLLSLATFASVFSSLAATPGGSPLKAFMDMPRYGMTRDTAALNSLLSALCRANRFDDARAAIPVAALRLARARMPTPTPSSSRAASLPPTCGLRASDSSTAPPEAMGYLNEAPRGSANI</sequence>
<evidence type="ECO:0000256" key="8">
    <source>
        <dbReference type="ARBA" id="ARBA00023163"/>
    </source>
</evidence>
<evidence type="ECO:0000256" key="4">
    <source>
        <dbReference type="ARBA" id="ARBA00022737"/>
    </source>
</evidence>
<dbReference type="InterPro" id="IPR000315">
    <property type="entry name" value="Znf_B-box"/>
</dbReference>
<accession>A0A1D6Q8G3</accession>
<dbReference type="CDD" id="cd19821">
    <property type="entry name" value="Bbox1_BBX-like"/>
    <property type="match status" value="1"/>
</dbReference>
<dbReference type="PANTHER" id="PTHR31832:SF83">
    <property type="entry name" value="OS06G0713000 PROTEIN"/>
    <property type="match status" value="1"/>
</dbReference>
<keyword evidence="9" id="KW-0539">Nucleus</keyword>
<proteinExistence type="predicted"/>
<dbReference type="InterPro" id="IPR011990">
    <property type="entry name" value="TPR-like_helical_dom_sf"/>
</dbReference>
<evidence type="ECO:0000256" key="9">
    <source>
        <dbReference type="ARBA" id="ARBA00023242"/>
    </source>
</evidence>
<dbReference type="SMART" id="SM00336">
    <property type="entry name" value="BBOX"/>
    <property type="match status" value="2"/>
</dbReference>
<gene>
    <name evidence="11" type="ORF">ZEAMMB73_Zm00001d051610</name>
</gene>
<dbReference type="Gene3D" id="3.60.40.10">
    <property type="entry name" value="PPM-type phosphatase domain"/>
    <property type="match status" value="1"/>
</dbReference>
<evidence type="ECO:0000256" key="1">
    <source>
        <dbReference type="ARBA" id="ARBA00004123"/>
    </source>
</evidence>
<dbReference type="InterPro" id="IPR036457">
    <property type="entry name" value="PPM-type-like_dom_sf"/>
</dbReference>
<evidence type="ECO:0000256" key="5">
    <source>
        <dbReference type="ARBA" id="ARBA00022771"/>
    </source>
</evidence>
<reference evidence="11" key="1">
    <citation type="submission" date="2015-12" db="EMBL/GenBank/DDBJ databases">
        <title>Update maize B73 reference genome by single molecule sequencing technologies.</title>
        <authorList>
            <consortium name="Maize Genome Sequencing Project"/>
            <person name="Ware D."/>
        </authorList>
    </citation>
    <scope>NUCLEOTIDE SEQUENCE</scope>
    <source>
        <tissue evidence="11">Seedling</tissue>
    </source>
</reference>
<feature type="region of interest" description="Disordered" evidence="10">
    <location>
        <begin position="110"/>
        <end position="129"/>
    </location>
</feature>
<dbReference type="ExpressionAtlas" id="A0A1D6Q8G3">
    <property type="expression patterns" value="baseline and differential"/>
</dbReference>
<feature type="region of interest" description="Disordered" evidence="10">
    <location>
        <begin position="424"/>
        <end position="470"/>
    </location>
</feature>
<evidence type="ECO:0000256" key="2">
    <source>
        <dbReference type="ARBA" id="ARBA00013081"/>
    </source>
</evidence>
<dbReference type="AlphaFoldDB" id="A0A1D6Q8G3"/>
<organism evidence="11">
    <name type="scientific">Zea mays</name>
    <name type="common">Maize</name>
    <dbReference type="NCBI Taxonomy" id="4577"/>
    <lineage>
        <taxon>Eukaryota</taxon>
        <taxon>Viridiplantae</taxon>
        <taxon>Streptophyta</taxon>
        <taxon>Embryophyta</taxon>
        <taxon>Tracheophyta</taxon>
        <taxon>Spermatophyta</taxon>
        <taxon>Magnoliopsida</taxon>
        <taxon>Liliopsida</taxon>
        <taxon>Poales</taxon>
        <taxon>Poaceae</taxon>
        <taxon>PACMAD clade</taxon>
        <taxon>Panicoideae</taxon>
        <taxon>Andropogonodae</taxon>
        <taxon>Andropogoneae</taxon>
        <taxon>Tripsacinae</taxon>
        <taxon>Zea</taxon>
    </lineage>
</organism>
<keyword evidence="5" id="KW-0863">Zinc-finger</keyword>
<dbReference type="Gene3D" id="3.30.160.60">
    <property type="entry name" value="Classic Zinc Finger"/>
    <property type="match status" value="1"/>
</dbReference>
<dbReference type="InterPro" id="IPR049808">
    <property type="entry name" value="CONSTANS-like_Bbox1"/>
</dbReference>
<feature type="compositionally biased region" description="Low complexity" evidence="10">
    <location>
        <begin position="424"/>
        <end position="441"/>
    </location>
</feature>
<protein>
    <recommendedName>
        <fullName evidence="2">protein-serine/threonine phosphatase</fullName>
        <ecNumber evidence="2">3.1.3.16</ecNumber>
    </recommendedName>
</protein>
<dbReference type="GO" id="GO:0005634">
    <property type="term" value="C:nucleus"/>
    <property type="evidence" value="ECO:0007669"/>
    <property type="project" value="UniProtKB-SubCell"/>
</dbReference>
<dbReference type="EMBL" id="CM000780">
    <property type="protein sequence ID" value="AQK54695.1"/>
    <property type="molecule type" value="Genomic_DNA"/>
</dbReference>
<dbReference type="Gene3D" id="1.25.40.10">
    <property type="entry name" value="Tetratricopeptide repeat domain"/>
    <property type="match status" value="1"/>
</dbReference>
<evidence type="ECO:0000256" key="10">
    <source>
        <dbReference type="SAM" id="MobiDB-lite"/>
    </source>
</evidence>
<keyword evidence="4" id="KW-0677">Repeat</keyword>
<keyword evidence="8" id="KW-0804">Transcription</keyword>
<name>A0A1D6Q8G3_MAIZE</name>
<evidence type="ECO:0000313" key="11">
    <source>
        <dbReference type="EMBL" id="AQK54695.1"/>
    </source>
</evidence>
<dbReference type="EC" id="3.1.3.16" evidence="2"/>
<dbReference type="InterPro" id="IPR051979">
    <property type="entry name" value="B-box_zinc_finger"/>
</dbReference>
<evidence type="ECO:0000256" key="7">
    <source>
        <dbReference type="ARBA" id="ARBA00023015"/>
    </source>
</evidence>
<comment type="subcellular location">
    <subcellularLocation>
        <location evidence="1">Nucleus</location>
    </subcellularLocation>
</comment>
<keyword evidence="6" id="KW-0862">Zinc</keyword>
<dbReference type="InParanoid" id="A0A1D6Q8G3"/>